<reference evidence="1 2" key="1">
    <citation type="journal article" date="2018" name="Sci. Rep.">
        <title>Genome sequence of the cauliflower mushroom Sparassis crispa (Hanabiratake) and its association with beneficial usage.</title>
        <authorList>
            <person name="Kiyama R."/>
            <person name="Furutani Y."/>
            <person name="Kawaguchi K."/>
            <person name="Nakanishi T."/>
        </authorList>
    </citation>
    <scope>NUCLEOTIDE SEQUENCE [LARGE SCALE GENOMIC DNA]</scope>
</reference>
<sequence length="273" mass="31443">MSRCKGSNGFTDPTRSRVRGDVVIPNVHIGADTASATSPTRRAFRDAIEQRMFAEDMLQLRGTYFPGLAAAKGTNEHPETAASVKDRVTDLERRHAEELLTMFEWQAEDHLNNASDLYQCKYDLLDKNGRPDNQLESFYRMSECRYSFQYDDALSAISYAHHSTILPLQRSRIALIAAEEDARRRRDAQFPSDITKYHEIRSKDVQVRIALFLMADSIAKERMLTKFGWAWRQVQNLIDEYDHNTAFKVEVHDCVRDVEARDPRRRPSLASVV</sequence>
<dbReference type="RefSeq" id="XP_027617239.1">
    <property type="nucleotide sequence ID" value="XM_027761438.1"/>
</dbReference>
<dbReference type="AlphaFoldDB" id="A0A401GVT7"/>
<dbReference type="OrthoDB" id="3058840at2759"/>
<gene>
    <name evidence="1" type="ORF">SCP_0902050</name>
</gene>
<evidence type="ECO:0000313" key="2">
    <source>
        <dbReference type="Proteomes" id="UP000287166"/>
    </source>
</evidence>
<accession>A0A401GVT7</accession>
<comment type="caution">
    <text evidence="1">The sequence shown here is derived from an EMBL/GenBank/DDBJ whole genome shotgun (WGS) entry which is preliminary data.</text>
</comment>
<name>A0A401GVT7_9APHY</name>
<evidence type="ECO:0000313" key="1">
    <source>
        <dbReference type="EMBL" id="GBE86326.1"/>
    </source>
</evidence>
<dbReference type="EMBL" id="BFAD01000009">
    <property type="protein sequence ID" value="GBE86326.1"/>
    <property type="molecule type" value="Genomic_DNA"/>
</dbReference>
<dbReference type="STRING" id="139825.A0A401GVT7"/>
<protein>
    <submittedName>
        <fullName evidence="1">Uncharacterized protein</fullName>
    </submittedName>
</protein>
<organism evidence="1 2">
    <name type="scientific">Sparassis crispa</name>
    <dbReference type="NCBI Taxonomy" id="139825"/>
    <lineage>
        <taxon>Eukaryota</taxon>
        <taxon>Fungi</taxon>
        <taxon>Dikarya</taxon>
        <taxon>Basidiomycota</taxon>
        <taxon>Agaricomycotina</taxon>
        <taxon>Agaricomycetes</taxon>
        <taxon>Polyporales</taxon>
        <taxon>Sparassidaceae</taxon>
        <taxon>Sparassis</taxon>
    </lineage>
</organism>
<dbReference type="InParanoid" id="A0A401GVT7"/>
<proteinExistence type="predicted"/>
<dbReference type="Proteomes" id="UP000287166">
    <property type="component" value="Unassembled WGS sequence"/>
</dbReference>
<keyword evidence="2" id="KW-1185">Reference proteome</keyword>
<dbReference type="GeneID" id="38783243"/>